<feature type="region of interest" description="Disordered" evidence="1">
    <location>
        <begin position="180"/>
        <end position="199"/>
    </location>
</feature>
<proteinExistence type="predicted"/>
<comment type="caution">
    <text evidence="2">The sequence shown here is derived from an EMBL/GenBank/DDBJ whole genome shotgun (WGS) entry which is preliminary data.</text>
</comment>
<dbReference type="Proteomes" id="UP001271007">
    <property type="component" value="Unassembled WGS sequence"/>
</dbReference>
<protein>
    <submittedName>
        <fullName evidence="2">Uncharacterized protein</fullName>
    </submittedName>
</protein>
<feature type="region of interest" description="Disordered" evidence="1">
    <location>
        <begin position="31"/>
        <end position="112"/>
    </location>
</feature>
<dbReference type="AlphaFoldDB" id="A0AAJ0DD42"/>
<dbReference type="EMBL" id="JAWDJX010000025">
    <property type="protein sequence ID" value="KAK3051529.1"/>
    <property type="molecule type" value="Genomic_DNA"/>
</dbReference>
<sequence length="199" mass="21933">MARTYFEWNQEELKERITVVKAHLTTLTGVEWPKPAEEVNLPEESADQETDDDEDLAEELGGAEVAEHVEGATIEPENEEQVRQTDDSGIAVKADENSSVVPVETDDIDTDDIDTVDSIFEGSADELGSDYSRAKLKANIEKIRAKLVALGAEVSKKRGRPKGWKKVKDGRVVTKVKEGRVTKKAGRRGKKVARGDEGD</sequence>
<name>A0AAJ0DD42_9PEZI</name>
<feature type="compositionally biased region" description="Basic residues" evidence="1">
    <location>
        <begin position="182"/>
        <end position="192"/>
    </location>
</feature>
<evidence type="ECO:0000313" key="3">
    <source>
        <dbReference type="Proteomes" id="UP001271007"/>
    </source>
</evidence>
<organism evidence="2 3">
    <name type="scientific">Extremus antarcticus</name>
    <dbReference type="NCBI Taxonomy" id="702011"/>
    <lineage>
        <taxon>Eukaryota</taxon>
        <taxon>Fungi</taxon>
        <taxon>Dikarya</taxon>
        <taxon>Ascomycota</taxon>
        <taxon>Pezizomycotina</taxon>
        <taxon>Dothideomycetes</taxon>
        <taxon>Dothideomycetidae</taxon>
        <taxon>Mycosphaerellales</taxon>
        <taxon>Extremaceae</taxon>
        <taxon>Extremus</taxon>
    </lineage>
</organism>
<evidence type="ECO:0000313" key="2">
    <source>
        <dbReference type="EMBL" id="KAK3051529.1"/>
    </source>
</evidence>
<gene>
    <name evidence="2" type="ORF">LTR09_007184</name>
</gene>
<accession>A0AAJ0DD42</accession>
<reference evidence="2" key="1">
    <citation type="submission" date="2023-04" db="EMBL/GenBank/DDBJ databases">
        <title>Black Yeasts Isolated from many extreme environments.</title>
        <authorList>
            <person name="Coleine C."/>
            <person name="Stajich J.E."/>
            <person name="Selbmann L."/>
        </authorList>
    </citation>
    <scope>NUCLEOTIDE SEQUENCE</scope>
    <source>
        <strain evidence="2">CCFEE 5312</strain>
    </source>
</reference>
<keyword evidence="3" id="KW-1185">Reference proteome</keyword>
<feature type="compositionally biased region" description="Acidic residues" evidence="1">
    <location>
        <begin position="40"/>
        <end position="58"/>
    </location>
</feature>
<evidence type="ECO:0000256" key="1">
    <source>
        <dbReference type="SAM" id="MobiDB-lite"/>
    </source>
</evidence>